<dbReference type="EMBL" id="FP565575">
    <property type="protein sequence ID" value="CBE69161.1"/>
    <property type="molecule type" value="Genomic_DNA"/>
</dbReference>
<organism evidence="2 3">
    <name type="scientific">Methylomirabilis oxygeniifera</name>
    <dbReference type="NCBI Taxonomy" id="671143"/>
    <lineage>
        <taxon>Bacteria</taxon>
        <taxon>Candidatus Methylomirabilota</taxon>
        <taxon>Candidatus Methylomirabilia</taxon>
        <taxon>Candidatus Methylomirabilales</taxon>
        <taxon>Candidatus Methylomirabilaceae</taxon>
        <taxon>Candidatus Methylomirabilis</taxon>
    </lineage>
</organism>
<dbReference type="Proteomes" id="UP000006898">
    <property type="component" value="Chromosome"/>
</dbReference>
<protein>
    <submittedName>
        <fullName evidence="2">Uncharacterized protein</fullName>
    </submittedName>
</protein>
<evidence type="ECO:0000256" key="1">
    <source>
        <dbReference type="SAM" id="MobiDB-lite"/>
    </source>
</evidence>
<accession>D5MHC9</accession>
<feature type="region of interest" description="Disordered" evidence="1">
    <location>
        <begin position="36"/>
        <end position="59"/>
    </location>
</feature>
<dbReference type="STRING" id="671143.DAMO_2111"/>
<feature type="compositionally biased region" description="Low complexity" evidence="1">
    <location>
        <begin position="50"/>
        <end position="59"/>
    </location>
</feature>
<evidence type="ECO:0000313" key="3">
    <source>
        <dbReference type="Proteomes" id="UP000006898"/>
    </source>
</evidence>
<sequence>MALEHGDRQHIIRLDRYPDGPSALPPYRFQALHARTSVTPSQRAVPQPPLGGRQPPLLRPSVANNLLEYRGVDLPCQRMDDGTQRPREQHLRTVCSLTTLIANLPLHSIPLFVSSRFHASRHPKMIPRQDR</sequence>
<evidence type="ECO:0000313" key="2">
    <source>
        <dbReference type="EMBL" id="CBE69161.1"/>
    </source>
</evidence>
<gene>
    <name evidence="2" type="ORF">DAMO_2111</name>
</gene>
<name>D5MHC9_METO1</name>
<proteinExistence type="predicted"/>
<reference evidence="2 3" key="1">
    <citation type="journal article" date="2010" name="Nature">
        <title>Nitrite-driven anaerobic methane oxidation by oxygenic bacteria.</title>
        <authorList>
            <person name="Ettwig K.F."/>
            <person name="Butler M.K."/>
            <person name="Le Paslier D."/>
            <person name="Pelletier E."/>
            <person name="Mangenot S."/>
            <person name="Kuypers M.M.M."/>
            <person name="Schreiber F."/>
            <person name="Dutilh B.E."/>
            <person name="Zedelius J."/>
            <person name="de Beer D."/>
            <person name="Gloerich J."/>
            <person name="Wessels H.J.C.T."/>
            <person name="van Allen T."/>
            <person name="Luesken F."/>
            <person name="Wu M."/>
            <person name="van de Pas-Schoonen K.T."/>
            <person name="Op den Camp H.J.M."/>
            <person name="Janssen-Megens E.M."/>
            <person name="Francoijs K-J."/>
            <person name="Stunnenberg H."/>
            <person name="Weissenbach J."/>
            <person name="Jetten M.S.M."/>
            <person name="Strous M."/>
        </authorList>
    </citation>
    <scope>NUCLEOTIDE SEQUENCE [LARGE SCALE GENOMIC DNA]</scope>
</reference>
<dbReference type="HOGENOM" id="CLU_1923749_0_0_0"/>
<dbReference type="AlphaFoldDB" id="D5MHC9"/>
<dbReference type="KEGG" id="mox:DAMO_2111"/>